<feature type="compositionally biased region" description="Basic and acidic residues" evidence="1">
    <location>
        <begin position="278"/>
        <end position="301"/>
    </location>
</feature>
<proteinExistence type="predicted"/>
<dbReference type="Proteomes" id="UP000576393">
    <property type="component" value="Unassembled WGS sequence"/>
</dbReference>
<protein>
    <submittedName>
        <fullName evidence="2">Uncharacterized protein</fullName>
    </submittedName>
</protein>
<dbReference type="RefSeq" id="WP_179819623.1">
    <property type="nucleotide sequence ID" value="NZ_JACCCO010000001.1"/>
</dbReference>
<gene>
    <name evidence="2" type="ORF">HDA43_002225</name>
</gene>
<organism evidence="2 3">
    <name type="scientific">Streptosporangium sandarakinum</name>
    <dbReference type="NCBI Taxonomy" id="1260955"/>
    <lineage>
        <taxon>Bacteria</taxon>
        <taxon>Bacillati</taxon>
        <taxon>Actinomycetota</taxon>
        <taxon>Actinomycetes</taxon>
        <taxon>Streptosporangiales</taxon>
        <taxon>Streptosporangiaceae</taxon>
        <taxon>Streptosporangium</taxon>
    </lineage>
</organism>
<reference evidence="2 3" key="1">
    <citation type="submission" date="2020-07" db="EMBL/GenBank/DDBJ databases">
        <title>Sequencing the genomes of 1000 actinobacteria strains.</title>
        <authorList>
            <person name="Klenk H.-P."/>
        </authorList>
    </citation>
    <scope>NUCLEOTIDE SEQUENCE [LARGE SCALE GENOMIC DNA]</scope>
    <source>
        <strain evidence="2 3">DSM 45763</strain>
    </source>
</reference>
<accession>A0A852UWR1</accession>
<name>A0A852UWR1_9ACTN</name>
<dbReference type="EMBL" id="JACCCO010000001">
    <property type="protein sequence ID" value="NYF40066.1"/>
    <property type="molecule type" value="Genomic_DNA"/>
</dbReference>
<feature type="region of interest" description="Disordered" evidence="1">
    <location>
        <begin position="271"/>
        <end position="320"/>
    </location>
</feature>
<feature type="region of interest" description="Disordered" evidence="1">
    <location>
        <begin position="83"/>
        <end position="112"/>
    </location>
</feature>
<evidence type="ECO:0000313" key="3">
    <source>
        <dbReference type="Proteomes" id="UP000576393"/>
    </source>
</evidence>
<sequence length="350" mass="38485">MPDDPQLRLALNEGPFHAALRAAVEARGLTLERLRRHLEERGLRVGMTSLSYWQQGLRRPERPESLRAVRALEEILALPPRSLMGLLGPPRPRGRGQGARSPAGDGEPAAPLAGSAHTLSALLHDLDGVADDRRLHVTAMYETLQIGTDRSATRRETLQVVRARRDDPDRFIMVYRGDLGCDVERVRIRALEDCRVGRIRRDGATALVVAELLFGRALEAGETQVIRYELADPSGVETTEYERAFRFPADQYVLRVAFSPAALPSRVRRFARHAPGPGDRDPGDHGPDEHGTDDRGPDDHGPTGWEPGGREDTESAESAESALTLNAHHAVHLVTGPFGPGAVGVRWDWP</sequence>
<dbReference type="AlphaFoldDB" id="A0A852UWR1"/>
<keyword evidence="3" id="KW-1185">Reference proteome</keyword>
<comment type="caution">
    <text evidence="2">The sequence shown here is derived from an EMBL/GenBank/DDBJ whole genome shotgun (WGS) entry which is preliminary data.</text>
</comment>
<evidence type="ECO:0000313" key="2">
    <source>
        <dbReference type="EMBL" id="NYF40066.1"/>
    </source>
</evidence>
<evidence type="ECO:0000256" key="1">
    <source>
        <dbReference type="SAM" id="MobiDB-lite"/>
    </source>
</evidence>